<dbReference type="EMBL" id="PITI01000582">
    <property type="protein sequence ID" value="TBU05760.1"/>
    <property type="molecule type" value="Genomic_DNA"/>
</dbReference>
<dbReference type="GO" id="GO:0005776">
    <property type="term" value="C:autophagosome"/>
    <property type="evidence" value="ECO:0007669"/>
    <property type="project" value="TreeGrafter"/>
</dbReference>
<dbReference type="GO" id="GO:0005524">
    <property type="term" value="F:ATP binding"/>
    <property type="evidence" value="ECO:0007669"/>
    <property type="project" value="UniProtKB-KW"/>
</dbReference>
<dbReference type="Gene3D" id="1.10.510.10">
    <property type="entry name" value="Transferase(Phosphotransferase) domain 1"/>
    <property type="match status" value="1"/>
</dbReference>
<protein>
    <recommendedName>
        <fullName evidence="1">non-specific serine/threonine protein kinase</fullName>
        <ecNumber evidence="1">2.7.11.1</ecNumber>
    </recommendedName>
</protein>
<evidence type="ECO:0000256" key="4">
    <source>
        <dbReference type="ARBA" id="ARBA00022777"/>
    </source>
</evidence>
<proteinExistence type="predicted"/>
<dbReference type="PROSITE" id="PS00108">
    <property type="entry name" value="PROTEIN_KINASE_ST"/>
    <property type="match status" value="1"/>
</dbReference>
<dbReference type="Pfam" id="PF00069">
    <property type="entry name" value="Pkinase"/>
    <property type="match status" value="1"/>
</dbReference>
<dbReference type="CDD" id="cd00180">
    <property type="entry name" value="PKc"/>
    <property type="match status" value="1"/>
</dbReference>
<keyword evidence="4 8" id="KW-0418">Kinase</keyword>
<gene>
    <name evidence="8" type="ORF">CWI36_0582p0010</name>
</gene>
<dbReference type="GO" id="GO:0005829">
    <property type="term" value="C:cytosol"/>
    <property type="evidence" value="ECO:0007669"/>
    <property type="project" value="TreeGrafter"/>
</dbReference>
<evidence type="ECO:0000256" key="2">
    <source>
        <dbReference type="ARBA" id="ARBA00022679"/>
    </source>
</evidence>
<dbReference type="InterPro" id="IPR000719">
    <property type="entry name" value="Prot_kinase_dom"/>
</dbReference>
<dbReference type="InterPro" id="IPR011009">
    <property type="entry name" value="Kinase-like_dom_sf"/>
</dbReference>
<dbReference type="AlphaFoldDB" id="A0A4Q9LFU3"/>
<accession>A0A4Q9LFU3</accession>
<evidence type="ECO:0000256" key="1">
    <source>
        <dbReference type="ARBA" id="ARBA00012513"/>
    </source>
</evidence>
<dbReference type="GO" id="GO:0000045">
    <property type="term" value="P:autophagosome assembly"/>
    <property type="evidence" value="ECO:0007669"/>
    <property type="project" value="TreeGrafter"/>
</dbReference>
<organism evidence="8 9">
    <name type="scientific">Hamiltosporidium magnivora</name>
    <dbReference type="NCBI Taxonomy" id="148818"/>
    <lineage>
        <taxon>Eukaryota</taxon>
        <taxon>Fungi</taxon>
        <taxon>Fungi incertae sedis</taxon>
        <taxon>Microsporidia</taxon>
        <taxon>Dubosqiidae</taxon>
        <taxon>Hamiltosporidium</taxon>
    </lineage>
</organism>
<evidence type="ECO:0000256" key="5">
    <source>
        <dbReference type="ARBA" id="ARBA00022840"/>
    </source>
</evidence>
<dbReference type="GO" id="GO:0016020">
    <property type="term" value="C:membrane"/>
    <property type="evidence" value="ECO:0007669"/>
    <property type="project" value="TreeGrafter"/>
</dbReference>
<dbReference type="Proteomes" id="UP000291404">
    <property type="component" value="Unassembled WGS sequence"/>
</dbReference>
<dbReference type="GO" id="GO:0010506">
    <property type="term" value="P:regulation of autophagy"/>
    <property type="evidence" value="ECO:0007669"/>
    <property type="project" value="InterPro"/>
</dbReference>
<keyword evidence="6" id="KW-0732">Signal</keyword>
<dbReference type="SMART" id="SM00220">
    <property type="entry name" value="S_TKc"/>
    <property type="match status" value="1"/>
</dbReference>
<comment type="caution">
    <text evidence="8">The sequence shown here is derived from an EMBL/GenBank/DDBJ whole genome shotgun (WGS) entry which is preliminary data.</text>
</comment>
<dbReference type="InterPro" id="IPR008271">
    <property type="entry name" value="Ser/Thr_kinase_AS"/>
</dbReference>
<evidence type="ECO:0000313" key="9">
    <source>
        <dbReference type="Proteomes" id="UP000291404"/>
    </source>
</evidence>
<keyword evidence="9" id="KW-1185">Reference proteome</keyword>
<dbReference type="EC" id="2.7.11.1" evidence="1"/>
<evidence type="ECO:0000313" key="8">
    <source>
        <dbReference type="EMBL" id="TBU05760.1"/>
    </source>
</evidence>
<name>A0A4Q9LFU3_9MICR</name>
<dbReference type="VEuPathDB" id="MicrosporidiaDB:CWI36_0582p0010"/>
<dbReference type="PROSITE" id="PS50011">
    <property type="entry name" value="PROTEIN_KINASE_DOM"/>
    <property type="match status" value="1"/>
</dbReference>
<keyword evidence="5" id="KW-0067">ATP-binding</keyword>
<dbReference type="STRING" id="148818.A0A4Q9LFU3"/>
<keyword evidence="2" id="KW-0808">Transferase</keyword>
<dbReference type="GO" id="GO:0000407">
    <property type="term" value="C:phagophore assembly site"/>
    <property type="evidence" value="ECO:0007669"/>
    <property type="project" value="TreeGrafter"/>
</dbReference>
<evidence type="ECO:0000256" key="6">
    <source>
        <dbReference type="SAM" id="SignalP"/>
    </source>
</evidence>
<feature type="chain" id="PRO_5021003665" description="non-specific serine/threonine protein kinase" evidence="6">
    <location>
        <begin position="20"/>
        <end position="420"/>
    </location>
</feature>
<feature type="signal peptide" evidence="6">
    <location>
        <begin position="1"/>
        <end position="19"/>
    </location>
</feature>
<reference evidence="8 9" key="1">
    <citation type="submission" date="2017-12" db="EMBL/GenBank/DDBJ databases">
        <authorList>
            <person name="Pombert J.-F."/>
            <person name="Haag K.L."/>
            <person name="Ebert D."/>
        </authorList>
    </citation>
    <scope>NUCLEOTIDE SEQUENCE [LARGE SCALE GENOMIC DNA]</scope>
    <source>
        <strain evidence="8">BE-OM-2</strain>
    </source>
</reference>
<sequence>MNEIILITLLIQIYCTSNSYHAISKENKEERKQVQIKEIVTILYEEYYIDIKFIIEGGYGKIFWARHLSHPNFVALKVYTDEFFSFNDIMKEISFLEKLNHPNIISGKLFCNNYFYYLEMDFYEFDLFRYVRAFFLSINDKKMILKQVLDALFYLKSNNVIHNDLKNNNILIDKKLNIKICDFGFACKKENLIFPLKKFSLSILEKFEFYSPEFKKSIEYDEKSDIYSFGILVYFIFNEINYKFETYKPITDTESHNMFMKCKELDPKNRPSADSLLLSRYFDFLYEEMFCFGKLKDFIIETGFCSIIKHDKTLGINIKNKATVDVYCCCHILTSPLYISMSKELNLKENCRSANNNSFNQITTKRFLYVESDGIFKPIQFMPQLDRIDYLDFFYRNKKYQAECEISKAPQRNYRKNIRN</sequence>
<dbReference type="InterPro" id="IPR045269">
    <property type="entry name" value="Atg1-like"/>
</dbReference>
<keyword evidence="3" id="KW-0547">Nucleotide-binding</keyword>
<evidence type="ECO:0000259" key="7">
    <source>
        <dbReference type="PROSITE" id="PS50011"/>
    </source>
</evidence>
<dbReference type="GO" id="GO:0004674">
    <property type="term" value="F:protein serine/threonine kinase activity"/>
    <property type="evidence" value="ECO:0007669"/>
    <property type="project" value="UniProtKB-EC"/>
</dbReference>
<dbReference type="PANTHER" id="PTHR24348:SF22">
    <property type="entry name" value="NON-SPECIFIC SERINE_THREONINE PROTEIN KINASE"/>
    <property type="match status" value="1"/>
</dbReference>
<feature type="domain" description="Protein kinase" evidence="7">
    <location>
        <begin position="48"/>
        <end position="282"/>
    </location>
</feature>
<dbReference type="SUPFAM" id="SSF56112">
    <property type="entry name" value="Protein kinase-like (PK-like)"/>
    <property type="match status" value="1"/>
</dbReference>
<dbReference type="VEuPathDB" id="MicrosporidiaDB:CWI39_1492p0010"/>
<dbReference type="PANTHER" id="PTHR24348">
    <property type="entry name" value="SERINE/THREONINE-PROTEIN KINASE UNC-51-RELATED"/>
    <property type="match status" value="1"/>
</dbReference>
<evidence type="ECO:0000256" key="3">
    <source>
        <dbReference type="ARBA" id="ARBA00022741"/>
    </source>
</evidence>